<gene>
    <name evidence="2" type="ORF">DAETH_32990</name>
</gene>
<evidence type="ECO:0000313" key="2">
    <source>
        <dbReference type="EMBL" id="BDP43330.1"/>
    </source>
</evidence>
<evidence type="ECO:0000313" key="3">
    <source>
        <dbReference type="Proteomes" id="UP001064971"/>
    </source>
</evidence>
<keyword evidence="2" id="KW-0614">Plasmid</keyword>
<dbReference type="RefSeq" id="WP_264777823.1">
    <property type="nucleotide sequence ID" value="NZ_AP026561.1"/>
</dbReference>
<dbReference type="Proteomes" id="UP001064971">
    <property type="component" value="Plasmid pDAETH-1"/>
</dbReference>
<reference evidence="2" key="1">
    <citation type="submission" date="2022-07" db="EMBL/GenBank/DDBJ databases">
        <title>Complete Genome Sequence of the Radioresistant Bacterium Deinococcus aetherius ST0316, Isolated from the Air Dust collected in Lower Stratosphere above Japan.</title>
        <authorList>
            <person name="Satoh K."/>
            <person name="Hagiwara K."/>
            <person name="Katsumata K."/>
            <person name="Kubo A."/>
            <person name="Yokobori S."/>
            <person name="Yamagishi A."/>
            <person name="Oono Y."/>
            <person name="Narumi I."/>
        </authorList>
    </citation>
    <scope>NUCLEOTIDE SEQUENCE</scope>
    <source>
        <strain evidence="2">ST0316</strain>
        <plasmid evidence="2">pDAETH-1</plasmid>
    </source>
</reference>
<name>A0ABM8AHP6_9DEIO</name>
<evidence type="ECO:0008006" key="4">
    <source>
        <dbReference type="Google" id="ProtNLM"/>
    </source>
</evidence>
<sequence length="573" mass="61610">MRPVHLSILITVPLLLTACPDHAHLPPTPSPTGEVDLDRSASVAGLDANSNGVRDDVDRVIAQYPLSDVQKQRVSAFAGAVQSLLTTPMTRDSAYERGADLQRTLACASQAVSDHTGVTDEVFDFTVNTAERVEAYLKFEQSVGGAVLNDVPSCDAPVSSAASLRGQAAAVPSDACASSGYVIAFFNGVQNTFMDAGNVIIALYDLYGRTYGPNNELLLYRRFYNPTAGLLGDLAESFRQKERETPEIRGQWELIWQALRGRTSDRILPGSPQDLALQFLRQTVADAAKRYTEQVIRQAPDQALVHSMVTQMNALILERRKILAVAHSQGNLFLNAVYDRVKPSLTTESLKTVHVAPASATVRGPYVLNSKDLIIGAIGSSLGFTQGPNVDVPFRPLEDPTGHFMLETYLNASLPAYPLVKGYMDDQLKVLQAPASGASAGFFTVTLTWDGPGDVDLHVTEPDGSHVYYGNGVGSVGYLDVDNTAANGPEHYYATCDTAKLQPGIYAVGLNNYARASGRTATVLLGTQNRSYDPVRLDVGPERGGGGDTSLLPVFKVQVTKDAQGNFSASQVR</sequence>
<geneLocation type="plasmid" evidence="2 3">
    <name>pDAETH-1</name>
</geneLocation>
<protein>
    <recommendedName>
        <fullName evidence="4">DUF2135 domain-containing protein</fullName>
    </recommendedName>
</protein>
<dbReference type="PROSITE" id="PS51257">
    <property type="entry name" value="PROKAR_LIPOPROTEIN"/>
    <property type="match status" value="1"/>
</dbReference>
<keyword evidence="1" id="KW-0732">Signal</keyword>
<proteinExistence type="predicted"/>
<keyword evidence="3" id="KW-1185">Reference proteome</keyword>
<organism evidence="2 3">
    <name type="scientific">Deinococcus aetherius</name>
    <dbReference type="NCBI Taxonomy" id="200252"/>
    <lineage>
        <taxon>Bacteria</taxon>
        <taxon>Thermotogati</taxon>
        <taxon>Deinococcota</taxon>
        <taxon>Deinococci</taxon>
        <taxon>Deinococcales</taxon>
        <taxon>Deinococcaceae</taxon>
        <taxon>Deinococcus</taxon>
    </lineage>
</organism>
<evidence type="ECO:0000256" key="1">
    <source>
        <dbReference type="SAM" id="SignalP"/>
    </source>
</evidence>
<accession>A0ABM8AHP6</accession>
<feature type="signal peptide" evidence="1">
    <location>
        <begin position="1"/>
        <end position="23"/>
    </location>
</feature>
<feature type="chain" id="PRO_5047278697" description="DUF2135 domain-containing protein" evidence="1">
    <location>
        <begin position="24"/>
        <end position="573"/>
    </location>
</feature>
<dbReference type="EMBL" id="AP026561">
    <property type="protein sequence ID" value="BDP43330.1"/>
    <property type="molecule type" value="Genomic_DNA"/>
</dbReference>